<reference evidence="14" key="1">
    <citation type="submission" date="2022-01" db="EMBL/GenBank/DDBJ databases">
        <authorList>
            <person name="King R."/>
        </authorList>
    </citation>
    <scope>NUCLEOTIDE SEQUENCE</scope>
</reference>
<keyword evidence="9 12" id="KW-0496">Mitochondrion</keyword>
<evidence type="ECO:0000313" key="14">
    <source>
        <dbReference type="EMBL" id="CAG9767172.1"/>
    </source>
</evidence>
<comment type="similarity">
    <text evidence="3 11">Belongs to the cytochrome c oxidase subunit 6A family.</text>
</comment>
<evidence type="ECO:0000256" key="7">
    <source>
        <dbReference type="ARBA" id="ARBA00022989"/>
    </source>
</evidence>
<evidence type="ECO:0000313" key="15">
    <source>
        <dbReference type="Proteomes" id="UP001152799"/>
    </source>
</evidence>
<dbReference type="PROSITE" id="PS01329">
    <property type="entry name" value="COX6A"/>
    <property type="match status" value="1"/>
</dbReference>
<dbReference type="PANTHER" id="PTHR11504">
    <property type="entry name" value="CYTOCHROME C OXIDASE POLYPEPTIDE VIA"/>
    <property type="match status" value="1"/>
</dbReference>
<keyword evidence="10 12" id="KW-0472">Membrane</keyword>
<keyword evidence="4 13" id="KW-0812">Transmembrane</keyword>
<protein>
    <recommendedName>
        <fullName evidence="12">Cytochrome c oxidase subunit</fullName>
    </recommendedName>
    <alternativeName>
        <fullName evidence="12">Cytochrome c oxidase polypeptide VIa</fullName>
    </alternativeName>
</protein>
<organism evidence="14 15">
    <name type="scientific">Ceutorhynchus assimilis</name>
    <name type="common">cabbage seed weevil</name>
    <dbReference type="NCBI Taxonomy" id="467358"/>
    <lineage>
        <taxon>Eukaryota</taxon>
        <taxon>Metazoa</taxon>
        <taxon>Ecdysozoa</taxon>
        <taxon>Arthropoda</taxon>
        <taxon>Hexapoda</taxon>
        <taxon>Insecta</taxon>
        <taxon>Pterygota</taxon>
        <taxon>Neoptera</taxon>
        <taxon>Endopterygota</taxon>
        <taxon>Coleoptera</taxon>
        <taxon>Polyphaga</taxon>
        <taxon>Cucujiformia</taxon>
        <taxon>Curculionidae</taxon>
        <taxon>Ceutorhynchinae</taxon>
        <taxon>Ceutorhynchus</taxon>
    </lineage>
</organism>
<keyword evidence="7 13" id="KW-1133">Transmembrane helix</keyword>
<keyword evidence="5 12" id="KW-0999">Mitochondrion inner membrane</keyword>
<dbReference type="FunFam" id="4.10.95.10:FF:000001">
    <property type="entry name" value="Cytochrome c oxidase subunit 6A, mitochondrial"/>
    <property type="match status" value="1"/>
</dbReference>
<evidence type="ECO:0000256" key="5">
    <source>
        <dbReference type="ARBA" id="ARBA00022792"/>
    </source>
</evidence>
<dbReference type="SUPFAM" id="SSF81411">
    <property type="entry name" value="Mitochondrial cytochrome c oxidase subunit VIa"/>
    <property type="match status" value="1"/>
</dbReference>
<accession>A0A9N9QIZ8</accession>
<name>A0A9N9QIZ8_9CUCU</name>
<dbReference type="InterPro" id="IPR036418">
    <property type="entry name" value="Cyt_c_oxidase_su6a_sf"/>
</dbReference>
<dbReference type="GO" id="GO:0030234">
    <property type="term" value="F:enzyme regulator activity"/>
    <property type="evidence" value="ECO:0007669"/>
    <property type="project" value="TreeGrafter"/>
</dbReference>
<sequence length="112" mass="12604">MSAVLNHAIRRFIQTSAQRAAQVQGPSAQSGLHEGAYKTWKNLSFFAAVPAILLCAANCYMTHMEHAKHPHEKHFTKYEYLVVRTKKFPWGDGNHSVFHNPEVNALPDGFEA</sequence>
<evidence type="ECO:0000256" key="10">
    <source>
        <dbReference type="ARBA" id="ARBA00023136"/>
    </source>
</evidence>
<evidence type="ECO:0000256" key="13">
    <source>
        <dbReference type="SAM" id="Phobius"/>
    </source>
</evidence>
<feature type="transmembrane region" description="Helical" evidence="13">
    <location>
        <begin position="43"/>
        <end position="61"/>
    </location>
</feature>
<evidence type="ECO:0000256" key="6">
    <source>
        <dbReference type="ARBA" id="ARBA00022946"/>
    </source>
</evidence>
<proteinExistence type="inferred from homology"/>
<evidence type="ECO:0000256" key="2">
    <source>
        <dbReference type="ARBA" id="ARBA00004673"/>
    </source>
</evidence>
<evidence type="ECO:0000256" key="12">
    <source>
        <dbReference type="RuleBase" id="RU004397"/>
    </source>
</evidence>
<keyword evidence="6" id="KW-0809">Transit peptide</keyword>
<dbReference type="OrthoDB" id="5947505at2759"/>
<dbReference type="Proteomes" id="UP001152799">
    <property type="component" value="Chromosome 4"/>
</dbReference>
<dbReference type="GO" id="GO:0005743">
    <property type="term" value="C:mitochondrial inner membrane"/>
    <property type="evidence" value="ECO:0007669"/>
    <property type="project" value="UniProtKB-SubCell"/>
</dbReference>
<comment type="pathway">
    <text evidence="2">Energy metabolism; oxidative phosphorylation.</text>
</comment>
<dbReference type="InterPro" id="IPR018507">
    <property type="entry name" value="Cyt_c_oxidase_su6a_CS"/>
</dbReference>
<dbReference type="InterPro" id="IPR001349">
    <property type="entry name" value="Cyt_c_oxidase_su6a"/>
</dbReference>
<dbReference type="GO" id="GO:0006123">
    <property type="term" value="P:mitochondrial electron transport, cytochrome c to oxygen"/>
    <property type="evidence" value="ECO:0007669"/>
    <property type="project" value="TreeGrafter"/>
</dbReference>
<evidence type="ECO:0000256" key="11">
    <source>
        <dbReference type="RuleBase" id="RU004396"/>
    </source>
</evidence>
<evidence type="ECO:0000256" key="1">
    <source>
        <dbReference type="ARBA" id="ARBA00004434"/>
    </source>
</evidence>
<keyword evidence="8" id="KW-0560">Oxidoreductase</keyword>
<dbReference type="Gene3D" id="4.10.95.10">
    <property type="entry name" value="Cytochrome c oxidase, subunit VIa"/>
    <property type="match status" value="1"/>
</dbReference>
<dbReference type="Pfam" id="PF02046">
    <property type="entry name" value="COX6A"/>
    <property type="match status" value="1"/>
</dbReference>
<comment type="subcellular location">
    <subcellularLocation>
        <location evidence="1">Mitochondrion inner membrane</location>
        <topology evidence="1">Single-pass membrane protein</topology>
    </subcellularLocation>
</comment>
<evidence type="ECO:0000256" key="9">
    <source>
        <dbReference type="ARBA" id="ARBA00023128"/>
    </source>
</evidence>
<evidence type="ECO:0000256" key="8">
    <source>
        <dbReference type="ARBA" id="ARBA00023002"/>
    </source>
</evidence>
<dbReference type="GO" id="GO:0016491">
    <property type="term" value="F:oxidoreductase activity"/>
    <property type="evidence" value="ECO:0007669"/>
    <property type="project" value="UniProtKB-KW"/>
</dbReference>
<keyword evidence="15" id="KW-1185">Reference proteome</keyword>
<dbReference type="PANTHER" id="PTHR11504:SF9">
    <property type="entry name" value="CYTOCHROME C OXIDASE SUBUNIT 6A-LIKE"/>
    <property type="match status" value="1"/>
</dbReference>
<evidence type="ECO:0000256" key="3">
    <source>
        <dbReference type="ARBA" id="ARBA00005553"/>
    </source>
</evidence>
<dbReference type="EMBL" id="OU892280">
    <property type="protein sequence ID" value="CAG9767172.1"/>
    <property type="molecule type" value="Genomic_DNA"/>
</dbReference>
<evidence type="ECO:0000256" key="4">
    <source>
        <dbReference type="ARBA" id="ARBA00022692"/>
    </source>
</evidence>
<dbReference type="PIRSF" id="PIRSF000277">
    <property type="entry name" value="COX6A1"/>
    <property type="match status" value="1"/>
</dbReference>
<gene>
    <name evidence="14" type="ORF">CEUTPL_LOCUS7737</name>
</gene>
<dbReference type="AlphaFoldDB" id="A0A9N9QIZ8"/>